<organism evidence="1 2">
    <name type="scientific">Naegleria lovaniensis</name>
    <name type="common">Amoeba</name>
    <dbReference type="NCBI Taxonomy" id="51637"/>
    <lineage>
        <taxon>Eukaryota</taxon>
        <taxon>Discoba</taxon>
        <taxon>Heterolobosea</taxon>
        <taxon>Tetramitia</taxon>
        <taxon>Eutetramitia</taxon>
        <taxon>Vahlkampfiidae</taxon>
        <taxon>Naegleria</taxon>
    </lineage>
</organism>
<keyword evidence="2" id="KW-1185">Reference proteome</keyword>
<evidence type="ECO:0000313" key="2">
    <source>
        <dbReference type="Proteomes" id="UP000816034"/>
    </source>
</evidence>
<comment type="caution">
    <text evidence="1">The sequence shown here is derived from an EMBL/GenBank/DDBJ whole genome shotgun (WGS) entry which is preliminary data.</text>
</comment>
<dbReference type="GeneID" id="68104962"/>
<dbReference type="RefSeq" id="XP_044554150.1">
    <property type="nucleotide sequence ID" value="XM_044688283.1"/>
</dbReference>
<dbReference type="EMBL" id="PYSW02000005">
    <property type="protein sequence ID" value="KAG2392256.1"/>
    <property type="molecule type" value="Genomic_DNA"/>
</dbReference>
<accession>A0AA88KQ93</accession>
<protein>
    <submittedName>
        <fullName evidence="1">Uncharacterized protein</fullName>
    </submittedName>
</protein>
<dbReference type="AlphaFoldDB" id="A0AA88KQ93"/>
<proteinExistence type="predicted"/>
<sequence length="239" mass="28010">MTILIKQLQSTATTNMYEIVIDEGDAMMFDAPNNNNNNNEADPITTQIQQQRREETSSYDFKDIIIEHGLPRIEPLNYSYFDLCEEEQDYVARSFQLFAKCARVKINRMLKLGGIHRRTSISCGCIETETFQLMFQNMKGATFFHSDRMIYRHGIKYKVPCVGYRFKDTLPVLDLFENWGRQVVKSCISQEDNSVVTTEYLLQVKNISFILETESSEVFMHMSYDTKIKYDDDDEFSFF</sequence>
<dbReference type="Proteomes" id="UP000816034">
    <property type="component" value="Unassembled WGS sequence"/>
</dbReference>
<reference evidence="1 2" key="1">
    <citation type="journal article" date="2018" name="BMC Genomics">
        <title>The genome of Naegleria lovaniensis, the basis for a comparative approach to unravel pathogenicity factors of the human pathogenic amoeba N. fowleri.</title>
        <authorList>
            <person name="Liechti N."/>
            <person name="Schurch N."/>
            <person name="Bruggmann R."/>
            <person name="Wittwer M."/>
        </authorList>
    </citation>
    <scope>NUCLEOTIDE SEQUENCE [LARGE SCALE GENOMIC DNA]</scope>
    <source>
        <strain evidence="1 2">ATCC 30569</strain>
    </source>
</reference>
<evidence type="ECO:0000313" key="1">
    <source>
        <dbReference type="EMBL" id="KAG2392256.1"/>
    </source>
</evidence>
<name>A0AA88KQ93_NAELO</name>
<gene>
    <name evidence="1" type="ORF">C9374_012508</name>
</gene>